<dbReference type="InterPro" id="IPR010985">
    <property type="entry name" value="Ribbon_hlx_hlx"/>
</dbReference>
<proteinExistence type="predicted"/>
<accession>X1L2S1</accession>
<name>X1L2S1_9ZZZZ</name>
<evidence type="ECO:0008006" key="2">
    <source>
        <dbReference type="Google" id="ProtNLM"/>
    </source>
</evidence>
<sequence length="62" mass="7572">MEYKQVGIPKQLSDRFDTIRRYYGYRSFSEFVVDLVRDGISTLETRHELAEFEEKKRKDEHE</sequence>
<evidence type="ECO:0000313" key="1">
    <source>
        <dbReference type="EMBL" id="GAH96744.1"/>
    </source>
</evidence>
<organism evidence="1">
    <name type="scientific">marine sediment metagenome</name>
    <dbReference type="NCBI Taxonomy" id="412755"/>
    <lineage>
        <taxon>unclassified sequences</taxon>
        <taxon>metagenomes</taxon>
        <taxon>ecological metagenomes</taxon>
    </lineage>
</organism>
<protein>
    <recommendedName>
        <fullName evidence="2">CopG family transcriptional regulator</fullName>
    </recommendedName>
</protein>
<reference evidence="1" key="1">
    <citation type="journal article" date="2014" name="Front. Microbiol.">
        <title>High frequency of phylogenetically diverse reductive dehalogenase-homologous genes in deep subseafloor sedimentary metagenomes.</title>
        <authorList>
            <person name="Kawai M."/>
            <person name="Futagami T."/>
            <person name="Toyoda A."/>
            <person name="Takaki Y."/>
            <person name="Nishi S."/>
            <person name="Hori S."/>
            <person name="Arai W."/>
            <person name="Tsubouchi T."/>
            <person name="Morono Y."/>
            <person name="Uchiyama I."/>
            <person name="Ito T."/>
            <person name="Fujiyama A."/>
            <person name="Inagaki F."/>
            <person name="Takami H."/>
        </authorList>
    </citation>
    <scope>NUCLEOTIDE SEQUENCE</scope>
    <source>
        <strain evidence="1">Expedition CK06-06</strain>
    </source>
</reference>
<comment type="caution">
    <text evidence="1">The sequence shown here is derived from an EMBL/GenBank/DDBJ whole genome shotgun (WGS) entry which is preliminary data.</text>
</comment>
<gene>
    <name evidence="1" type="ORF">S06H3_01308</name>
</gene>
<dbReference type="AlphaFoldDB" id="X1L2S1"/>
<dbReference type="GO" id="GO:0006355">
    <property type="term" value="P:regulation of DNA-templated transcription"/>
    <property type="evidence" value="ECO:0007669"/>
    <property type="project" value="InterPro"/>
</dbReference>
<dbReference type="SUPFAM" id="SSF47598">
    <property type="entry name" value="Ribbon-helix-helix"/>
    <property type="match status" value="1"/>
</dbReference>
<dbReference type="EMBL" id="BARV01000319">
    <property type="protein sequence ID" value="GAH96744.1"/>
    <property type="molecule type" value="Genomic_DNA"/>
</dbReference>